<dbReference type="OMA" id="VTCGKTM"/>
<accession>A0A1U7LTZ3</accession>
<evidence type="ECO:0000256" key="5">
    <source>
        <dbReference type="ARBA" id="ARBA00023163"/>
    </source>
</evidence>
<keyword evidence="5" id="KW-0804">Transcription</keyword>
<keyword evidence="4" id="KW-0238">DNA-binding</keyword>
<dbReference type="GO" id="GO:0001096">
    <property type="term" value="F:TFIIF-class transcription factor complex binding"/>
    <property type="evidence" value="ECO:0007669"/>
    <property type="project" value="TreeGrafter"/>
</dbReference>
<sequence length="528" mass="59081">MSTLKLKSCSPAELAYARHNLLKLASHAPVPFPHAFVAPLKLHRRDLSSLAPGPDPSLPLSPPSPPADLTAIAPFGGALRAKQNAFKKKTRQVTHVDPEERKLRQEERLPWVLEDFDGSNTWAGSLEGAHTDCYVLFVAQGSDLRVVPVNRSYKFKHRPRASRGSATSLEEAEETLKKMKERKEGARWYQKIRDQEAAIASQSTSAKQEHSRLRTIPRSNPHTRHREAGDVDELDFTQDFADDEETPIYEGNEEENKELEEKIKREMLSANALGDPPKDDDLDELFQDTKMTKEGRKLQKSLRALEKNLAYDSDDERNPYASEDEESSSDRESDKKSDISTKDDKPHPATKTNVSPNISPSDYSLSAKPLSHRYPRSSSRISKVVIFKLPPSKLEEFAQSFAGMAVYQSPPHSRAASPTPQKRPHGHVETSDMSDGGENKKIKIKLSTPPLPSVAPPVSSQNLHPNDAWLITKDELAAAISEKRLNTKDLLAMFKPKLRSDPRNKARISVLLKEVAILEGGFLIPRRL</sequence>
<gene>
    <name evidence="8" type="ORF">NEOLI_000620</name>
</gene>
<dbReference type="PANTHER" id="PTHR13011">
    <property type="entry name" value="TFIIF-ALPHA"/>
    <property type="match status" value="1"/>
</dbReference>
<evidence type="ECO:0000256" key="4">
    <source>
        <dbReference type="ARBA" id="ARBA00023125"/>
    </source>
</evidence>
<feature type="region of interest" description="Disordered" evidence="7">
    <location>
        <begin position="199"/>
        <end position="236"/>
    </location>
</feature>
<dbReference type="EMBL" id="LXFE01000239">
    <property type="protein sequence ID" value="OLL26114.1"/>
    <property type="molecule type" value="Genomic_DNA"/>
</dbReference>
<dbReference type="GO" id="GO:0016251">
    <property type="term" value="F:RNA polymerase II general transcription initiation factor activity"/>
    <property type="evidence" value="ECO:0007669"/>
    <property type="project" value="TreeGrafter"/>
</dbReference>
<dbReference type="GO" id="GO:0003743">
    <property type="term" value="F:translation initiation factor activity"/>
    <property type="evidence" value="ECO:0007669"/>
    <property type="project" value="UniProtKB-KW"/>
</dbReference>
<proteinExistence type="inferred from homology"/>
<evidence type="ECO:0000256" key="2">
    <source>
        <dbReference type="ARBA" id="ARBA00005249"/>
    </source>
</evidence>
<keyword evidence="6" id="KW-0539">Nucleus</keyword>
<dbReference type="GO" id="GO:0003677">
    <property type="term" value="F:DNA binding"/>
    <property type="evidence" value="ECO:0007669"/>
    <property type="project" value="UniProtKB-KW"/>
</dbReference>
<dbReference type="AlphaFoldDB" id="A0A1U7LTZ3"/>
<dbReference type="InterPro" id="IPR011039">
    <property type="entry name" value="TFIIF_interaction"/>
</dbReference>
<comment type="caution">
    <text evidence="8">The sequence shown here is derived from an EMBL/GenBank/DDBJ whole genome shotgun (WGS) entry which is preliminary data.</text>
</comment>
<dbReference type="GO" id="GO:0006367">
    <property type="term" value="P:transcription initiation at RNA polymerase II promoter"/>
    <property type="evidence" value="ECO:0007669"/>
    <property type="project" value="InterPro"/>
</dbReference>
<evidence type="ECO:0000256" key="6">
    <source>
        <dbReference type="ARBA" id="ARBA00023242"/>
    </source>
</evidence>
<evidence type="ECO:0000256" key="3">
    <source>
        <dbReference type="ARBA" id="ARBA00023015"/>
    </source>
</evidence>
<keyword evidence="9" id="KW-1185">Reference proteome</keyword>
<comment type="similarity">
    <text evidence="2">Belongs to the TFIIF alpha subunit family.</text>
</comment>
<evidence type="ECO:0000313" key="9">
    <source>
        <dbReference type="Proteomes" id="UP000186594"/>
    </source>
</evidence>
<evidence type="ECO:0000313" key="8">
    <source>
        <dbReference type="EMBL" id="OLL26114.1"/>
    </source>
</evidence>
<dbReference type="STRING" id="1198029.A0A1U7LTZ3"/>
<dbReference type="PANTHER" id="PTHR13011:SF0">
    <property type="entry name" value="GENERAL TRANSCRIPTION FACTOR IIF SUBUNIT 1"/>
    <property type="match status" value="1"/>
</dbReference>
<dbReference type="GO" id="GO:0032968">
    <property type="term" value="P:positive regulation of transcription elongation by RNA polymerase II"/>
    <property type="evidence" value="ECO:0007669"/>
    <property type="project" value="InterPro"/>
</dbReference>
<feature type="region of interest" description="Disordered" evidence="7">
    <location>
        <begin position="156"/>
        <end position="187"/>
    </location>
</feature>
<keyword evidence="8" id="KW-0648">Protein biosynthesis</keyword>
<reference evidence="8 9" key="1">
    <citation type="submission" date="2016-04" db="EMBL/GenBank/DDBJ databases">
        <title>Evolutionary innovation and constraint leading to complex multicellularity in the Ascomycota.</title>
        <authorList>
            <person name="Cisse O."/>
            <person name="Nguyen A."/>
            <person name="Hewitt D.A."/>
            <person name="Jedd G."/>
            <person name="Stajich J.E."/>
        </authorList>
    </citation>
    <scope>NUCLEOTIDE SEQUENCE [LARGE SCALE GENOMIC DNA]</scope>
    <source>
        <strain evidence="8 9">DAH-3</strain>
    </source>
</reference>
<evidence type="ECO:0000256" key="7">
    <source>
        <dbReference type="SAM" id="MobiDB-lite"/>
    </source>
</evidence>
<dbReference type="OrthoDB" id="76676at2759"/>
<protein>
    <submittedName>
        <fullName evidence="8">Transcription initiation factor IIF subunit alpha</fullName>
    </submittedName>
</protein>
<evidence type="ECO:0000256" key="1">
    <source>
        <dbReference type="ARBA" id="ARBA00004123"/>
    </source>
</evidence>
<feature type="compositionally biased region" description="Basic and acidic residues" evidence="7">
    <location>
        <begin position="174"/>
        <end position="187"/>
    </location>
</feature>
<feature type="compositionally biased region" description="Polar residues" evidence="7">
    <location>
        <begin position="350"/>
        <end position="364"/>
    </location>
</feature>
<keyword evidence="8" id="KW-0396">Initiation factor</keyword>
<dbReference type="GO" id="GO:0005674">
    <property type="term" value="C:transcription factor TFIIF complex"/>
    <property type="evidence" value="ECO:0007669"/>
    <property type="project" value="TreeGrafter"/>
</dbReference>
<feature type="region of interest" description="Disordered" evidence="7">
    <location>
        <begin position="409"/>
        <end position="438"/>
    </location>
</feature>
<comment type="subcellular location">
    <subcellularLocation>
        <location evidence="1">Nucleus</location>
    </subcellularLocation>
</comment>
<name>A0A1U7LTZ3_NEOID</name>
<dbReference type="SUPFAM" id="SSF50916">
    <property type="entry name" value="Rap30/74 interaction domains"/>
    <property type="match status" value="1"/>
</dbReference>
<organism evidence="8 9">
    <name type="scientific">Neolecta irregularis (strain DAH-3)</name>
    <dbReference type="NCBI Taxonomy" id="1198029"/>
    <lineage>
        <taxon>Eukaryota</taxon>
        <taxon>Fungi</taxon>
        <taxon>Dikarya</taxon>
        <taxon>Ascomycota</taxon>
        <taxon>Taphrinomycotina</taxon>
        <taxon>Neolectales</taxon>
        <taxon>Neolectaceae</taxon>
        <taxon>Neolecta</taxon>
    </lineage>
</organism>
<dbReference type="Proteomes" id="UP000186594">
    <property type="component" value="Unassembled WGS sequence"/>
</dbReference>
<feature type="compositionally biased region" description="Basic and acidic residues" evidence="7">
    <location>
        <begin position="328"/>
        <end position="347"/>
    </location>
</feature>
<feature type="region of interest" description="Disordered" evidence="7">
    <location>
        <begin position="264"/>
        <end position="379"/>
    </location>
</feature>
<keyword evidence="3" id="KW-0805">Transcription regulation</keyword>
<dbReference type="InterPro" id="IPR008851">
    <property type="entry name" value="TFIIF-alpha"/>
</dbReference>